<dbReference type="Proteomes" id="UP001176941">
    <property type="component" value="Chromosome 18"/>
</dbReference>
<keyword evidence="3" id="KW-1185">Reference proteome</keyword>
<name>A0ABN8YD37_RANTA</name>
<evidence type="ECO:0000313" key="2">
    <source>
        <dbReference type="EMBL" id="CAI9158945.1"/>
    </source>
</evidence>
<feature type="region of interest" description="Disordered" evidence="1">
    <location>
        <begin position="112"/>
        <end position="144"/>
    </location>
</feature>
<sequence>MGRLVRAGGGETGREPAPRDDTHRFLLVPCFRVCFIPILTWFTPSSAFSLHLAVFPPPGCVAKHGHAICKVSRCTSPNNQSGAPARSHPPVCGRTPSGAPWVPCTRPRSLGAVAPRGAGRSSAGSRGTTAPGSRHSDRFPAHAGKSPPASVCALAPASTAWIALLFLSWLQFAAEILVSPGLAGLLVGGGGGVAGGGKLDVDQAGKKKFGRETKEGGRVGGGGELPQLASRRPRGRRECVCA</sequence>
<feature type="region of interest" description="Disordered" evidence="1">
    <location>
        <begin position="211"/>
        <end position="242"/>
    </location>
</feature>
<accession>A0ABN8YD37</accession>
<gene>
    <name evidence="2" type="ORF">MRATA1EN1_LOCUS7907</name>
</gene>
<organism evidence="2 3">
    <name type="scientific">Rangifer tarandus platyrhynchus</name>
    <name type="common">Svalbard reindeer</name>
    <dbReference type="NCBI Taxonomy" id="3082113"/>
    <lineage>
        <taxon>Eukaryota</taxon>
        <taxon>Metazoa</taxon>
        <taxon>Chordata</taxon>
        <taxon>Craniata</taxon>
        <taxon>Vertebrata</taxon>
        <taxon>Euteleostomi</taxon>
        <taxon>Mammalia</taxon>
        <taxon>Eutheria</taxon>
        <taxon>Laurasiatheria</taxon>
        <taxon>Artiodactyla</taxon>
        <taxon>Ruminantia</taxon>
        <taxon>Pecora</taxon>
        <taxon>Cervidae</taxon>
        <taxon>Odocoileinae</taxon>
        <taxon>Rangifer</taxon>
    </lineage>
</organism>
<dbReference type="EMBL" id="OX459954">
    <property type="protein sequence ID" value="CAI9158945.1"/>
    <property type="molecule type" value="Genomic_DNA"/>
</dbReference>
<evidence type="ECO:0000313" key="3">
    <source>
        <dbReference type="Proteomes" id="UP001176941"/>
    </source>
</evidence>
<protein>
    <submittedName>
        <fullName evidence="2">Uncharacterized protein</fullName>
    </submittedName>
</protein>
<evidence type="ECO:0000256" key="1">
    <source>
        <dbReference type="SAM" id="MobiDB-lite"/>
    </source>
</evidence>
<feature type="compositionally biased region" description="Low complexity" evidence="1">
    <location>
        <begin position="112"/>
        <end position="130"/>
    </location>
</feature>
<reference evidence="2" key="1">
    <citation type="submission" date="2023-04" db="EMBL/GenBank/DDBJ databases">
        <authorList>
            <consortium name="ELIXIR-Norway"/>
        </authorList>
    </citation>
    <scope>NUCLEOTIDE SEQUENCE [LARGE SCALE GENOMIC DNA]</scope>
</reference>
<proteinExistence type="predicted"/>